<gene>
    <name evidence="4" type="ORF">F4Y60_03550</name>
</gene>
<dbReference type="PRINTS" id="PR00068">
    <property type="entry name" value="CUZNDISMTASE"/>
</dbReference>
<dbReference type="SUPFAM" id="SSF49329">
    <property type="entry name" value="Cu,Zn superoxide dismutase-like"/>
    <property type="match status" value="1"/>
</dbReference>
<dbReference type="GO" id="GO:0005507">
    <property type="term" value="F:copper ion binding"/>
    <property type="evidence" value="ECO:0007669"/>
    <property type="project" value="InterPro"/>
</dbReference>
<dbReference type="InterPro" id="IPR036423">
    <property type="entry name" value="SOD-like_Cu/Zn_dom_sf"/>
</dbReference>
<evidence type="ECO:0000259" key="3">
    <source>
        <dbReference type="Pfam" id="PF00080"/>
    </source>
</evidence>
<comment type="caution">
    <text evidence="4">The sequence shown here is derived from an EMBL/GenBank/DDBJ whole genome shotgun (WGS) entry which is preliminary data.</text>
</comment>
<dbReference type="GO" id="GO:0006801">
    <property type="term" value="P:superoxide metabolic process"/>
    <property type="evidence" value="ECO:0007669"/>
    <property type="project" value="InterPro"/>
</dbReference>
<organism evidence="4">
    <name type="scientific">Boseongicola sp. SB0664_bin_43</name>
    <dbReference type="NCBI Taxonomy" id="2604844"/>
    <lineage>
        <taxon>Bacteria</taxon>
        <taxon>Pseudomonadati</taxon>
        <taxon>Pseudomonadota</taxon>
        <taxon>Alphaproteobacteria</taxon>
        <taxon>Rhodobacterales</taxon>
        <taxon>Paracoccaceae</taxon>
        <taxon>Boseongicola</taxon>
    </lineage>
</organism>
<name>A0A6B0XZD6_9RHOB</name>
<dbReference type="PANTHER" id="PTHR10003">
    <property type="entry name" value="SUPEROXIDE DISMUTASE CU-ZN -RELATED"/>
    <property type="match status" value="1"/>
</dbReference>
<dbReference type="CDD" id="cd00305">
    <property type="entry name" value="Cu-Zn_Superoxide_Dismutase"/>
    <property type="match status" value="1"/>
</dbReference>
<feature type="chain" id="PRO_5025601265" evidence="2">
    <location>
        <begin position="21"/>
        <end position="165"/>
    </location>
</feature>
<protein>
    <submittedName>
        <fullName evidence="4">Superoxide dismutase family protein</fullName>
    </submittedName>
</protein>
<sequence>MAGSVILATALVATTGAASATEQASAAMMNANGESVGSITLRATPHGTLLHARLENLPAGAHAFHVHAVGVCEPPFASAGGHFNPDGAKHGFDSAEGMHAGDMPNIHVPASGQLEVEVLNTLLKLDASLFDEDGASIVIHDGPDDYATDPAGAAGPRIACGVITQ</sequence>
<dbReference type="Gene3D" id="2.60.40.200">
    <property type="entry name" value="Superoxide dismutase, copper/zinc binding domain"/>
    <property type="match status" value="1"/>
</dbReference>
<feature type="signal peptide" evidence="2">
    <location>
        <begin position="1"/>
        <end position="20"/>
    </location>
</feature>
<keyword evidence="2" id="KW-0732">Signal</keyword>
<dbReference type="Pfam" id="PF00080">
    <property type="entry name" value="Sod_Cu"/>
    <property type="match status" value="1"/>
</dbReference>
<evidence type="ECO:0000256" key="2">
    <source>
        <dbReference type="SAM" id="SignalP"/>
    </source>
</evidence>
<dbReference type="InterPro" id="IPR001424">
    <property type="entry name" value="SOD_Cu_Zn_dom"/>
</dbReference>
<proteinExistence type="inferred from homology"/>
<dbReference type="EMBL" id="VXRY01000138">
    <property type="protein sequence ID" value="MXY33163.1"/>
    <property type="molecule type" value="Genomic_DNA"/>
</dbReference>
<comment type="similarity">
    <text evidence="1">Belongs to the Cu-Zn superoxide dismutase family.</text>
</comment>
<feature type="domain" description="Superoxide dismutase copper/zinc binding" evidence="3">
    <location>
        <begin position="37"/>
        <end position="163"/>
    </location>
</feature>
<accession>A0A6B0XZD6</accession>
<dbReference type="InterPro" id="IPR024134">
    <property type="entry name" value="SOD_Cu/Zn_/chaperone"/>
</dbReference>
<evidence type="ECO:0000313" key="4">
    <source>
        <dbReference type="EMBL" id="MXY33163.1"/>
    </source>
</evidence>
<dbReference type="AlphaFoldDB" id="A0A6B0XZD6"/>
<reference evidence="4" key="1">
    <citation type="submission" date="2019-09" db="EMBL/GenBank/DDBJ databases">
        <title>Characterisation of the sponge microbiome using genome-centric metagenomics.</title>
        <authorList>
            <person name="Engelberts J.P."/>
            <person name="Robbins S.J."/>
            <person name="De Goeij J.M."/>
            <person name="Aranda M."/>
            <person name="Bell S.C."/>
            <person name="Webster N.S."/>
        </authorList>
    </citation>
    <scope>NUCLEOTIDE SEQUENCE</scope>
    <source>
        <strain evidence="4">SB0664_bin_43</strain>
    </source>
</reference>
<evidence type="ECO:0000256" key="1">
    <source>
        <dbReference type="ARBA" id="ARBA00010457"/>
    </source>
</evidence>